<reference evidence="1 2" key="1">
    <citation type="submission" date="2014-06" db="EMBL/GenBank/DDBJ databases">
        <title>Whole Genome Sequences of Three Symbiotic Endozoicomonas Bacteria.</title>
        <authorList>
            <person name="Neave M.J."/>
            <person name="Apprill A."/>
            <person name="Voolstra C.R."/>
        </authorList>
    </citation>
    <scope>NUCLEOTIDE SEQUENCE [LARGE SCALE GENOMIC DNA]</scope>
    <source>
        <strain evidence="1 2">LMG 24815</strain>
    </source>
</reference>
<dbReference type="EMBL" id="JOKG01000001">
    <property type="protein sequence ID" value="KEQ15370.1"/>
    <property type="molecule type" value="Genomic_DNA"/>
</dbReference>
<comment type="caution">
    <text evidence="1">The sequence shown here is derived from an EMBL/GenBank/DDBJ whole genome shotgun (WGS) entry which is preliminary data.</text>
</comment>
<dbReference type="AlphaFoldDB" id="A0A081NA97"/>
<evidence type="ECO:0000313" key="2">
    <source>
        <dbReference type="Proteomes" id="UP000028006"/>
    </source>
</evidence>
<organism evidence="1 2">
    <name type="scientific">Endozoicomonas montiporae</name>
    <dbReference type="NCBI Taxonomy" id="1027273"/>
    <lineage>
        <taxon>Bacteria</taxon>
        <taxon>Pseudomonadati</taxon>
        <taxon>Pseudomonadota</taxon>
        <taxon>Gammaproteobacteria</taxon>
        <taxon>Oceanospirillales</taxon>
        <taxon>Endozoicomonadaceae</taxon>
        <taxon>Endozoicomonas</taxon>
    </lineage>
</organism>
<feature type="non-terminal residue" evidence="1">
    <location>
        <position position="383"/>
    </location>
</feature>
<dbReference type="Proteomes" id="UP000028006">
    <property type="component" value="Unassembled WGS sequence"/>
</dbReference>
<evidence type="ECO:0000313" key="1">
    <source>
        <dbReference type="EMBL" id="KEQ15370.1"/>
    </source>
</evidence>
<name>A0A081NA97_9GAMM</name>
<proteinExistence type="predicted"/>
<protein>
    <submittedName>
        <fullName evidence="1">Uncharacterized protein</fullName>
    </submittedName>
</protein>
<sequence>MKKYRCYCAVVYLGSLFCLFLIVTTLSPLLSVDGVPKYNYYRLSQGGNELVIRIDKRHLKLDCTLLLESFQITATPISETEAALISEYFTVTGGVMTSPKDGSQAQRRRIETESLVDILRSGSRLYASGLNSWGTQTAQPDTLEVDFAFQLTGELEPMKAYVNDALSALICRNVISSYTIRYIISRLGRRGSMVIGVVTSLPQQQLAVELSKEFAGFFTFRTAASSASEQPEYLSQIQQSLATGNRDQFDKLYQNMSRQITGSDPSGSGSLEVSEEIQSSEEGAVGGIVTDQRPLPTATMYLYRVEEKKEHPSSTKPFYVLSTSHDLEQKTDGLYRFIPILNLNRFFSGISVTSDNTFLLSDRPDTLDTEMLIFTTFLENTQN</sequence>
<accession>A0A081NA97</accession>
<gene>
    <name evidence="1" type="ORF">GZ77_01595</name>
</gene>
<dbReference type="RefSeq" id="WP_034872608.1">
    <property type="nucleotide sequence ID" value="NZ_JOKG01000001.1"/>
</dbReference>
<keyword evidence="2" id="KW-1185">Reference proteome</keyword>